<accession>A0A1W1CTJ1</accession>
<feature type="transmembrane region" description="Helical" evidence="1">
    <location>
        <begin position="12"/>
        <end position="32"/>
    </location>
</feature>
<dbReference type="InterPro" id="IPR012429">
    <property type="entry name" value="HGSNAT_cat"/>
</dbReference>
<keyword evidence="1" id="KW-1133">Transmembrane helix</keyword>
<reference evidence="3" key="1">
    <citation type="submission" date="2016-10" db="EMBL/GenBank/DDBJ databases">
        <authorList>
            <person name="de Groot N.N."/>
        </authorList>
    </citation>
    <scope>NUCLEOTIDE SEQUENCE</scope>
</reference>
<feature type="transmembrane region" description="Helical" evidence="1">
    <location>
        <begin position="214"/>
        <end position="231"/>
    </location>
</feature>
<name>A0A1W1CTJ1_9ZZZZ</name>
<proteinExistence type="predicted"/>
<feature type="domain" description="Heparan-alpha-glucosaminide N-acetyltransferase catalytic" evidence="2">
    <location>
        <begin position="2"/>
        <end position="221"/>
    </location>
</feature>
<feature type="transmembrane region" description="Helical" evidence="1">
    <location>
        <begin position="75"/>
        <end position="94"/>
    </location>
</feature>
<dbReference type="EMBL" id="FPHF01000113">
    <property type="protein sequence ID" value="SFV69178.1"/>
    <property type="molecule type" value="Genomic_DNA"/>
</dbReference>
<dbReference type="Pfam" id="PF07786">
    <property type="entry name" value="HGSNAT_cat"/>
    <property type="match status" value="1"/>
</dbReference>
<evidence type="ECO:0000256" key="1">
    <source>
        <dbReference type="SAM" id="Phobius"/>
    </source>
</evidence>
<evidence type="ECO:0000313" key="3">
    <source>
        <dbReference type="EMBL" id="SFV69178.1"/>
    </source>
</evidence>
<gene>
    <name evidence="3" type="ORF">MNB_SM-4-796</name>
</gene>
<feature type="transmembrane region" description="Helical" evidence="1">
    <location>
        <begin position="168"/>
        <end position="186"/>
    </location>
</feature>
<keyword evidence="1" id="KW-0472">Membrane</keyword>
<feature type="transmembrane region" description="Helical" evidence="1">
    <location>
        <begin position="100"/>
        <end position="120"/>
    </location>
</feature>
<keyword evidence="1" id="KW-0812">Transmembrane</keyword>
<feature type="transmembrane region" description="Helical" evidence="1">
    <location>
        <begin position="44"/>
        <end position="63"/>
    </location>
</feature>
<evidence type="ECO:0000259" key="2">
    <source>
        <dbReference type="Pfam" id="PF07786"/>
    </source>
</evidence>
<sequence>MRLQGLDIARGMAIVFMVLFHFCFDLDNFGYVDFDLKHGDFWKYFRYFIVSMFILLAGISAQITHKNGIDRKKMFKRVILLSLASLVVSIGSYTQFPSSWIYFGILHFFLLITIIGLPFLKIPKISLFIGIFIIIGYNMSWLNMHWFYNVSQEPLNLPKMYTQDLVSLVPWFGVYLLGLTAGYYKIQETFLNYEILNKTNSTNMLLSLLGKHSFIIYLLHQIVLFSIFYLIKLF</sequence>
<dbReference type="AlphaFoldDB" id="A0A1W1CTJ1"/>
<organism evidence="3">
    <name type="scientific">hydrothermal vent metagenome</name>
    <dbReference type="NCBI Taxonomy" id="652676"/>
    <lineage>
        <taxon>unclassified sequences</taxon>
        <taxon>metagenomes</taxon>
        <taxon>ecological metagenomes</taxon>
    </lineage>
</organism>
<feature type="transmembrane region" description="Helical" evidence="1">
    <location>
        <begin position="127"/>
        <end position="148"/>
    </location>
</feature>
<protein>
    <submittedName>
        <fullName evidence="3">Mlr1315 protein</fullName>
    </submittedName>
</protein>